<evidence type="ECO:0000256" key="4">
    <source>
        <dbReference type="ARBA" id="ARBA00022840"/>
    </source>
</evidence>
<dbReference type="PROSITE" id="PS00211">
    <property type="entry name" value="ABC_TRANSPORTER_1"/>
    <property type="match status" value="1"/>
</dbReference>
<dbReference type="EMBL" id="WIPA01000002">
    <property type="protein sequence ID" value="MQR26066.1"/>
    <property type="molecule type" value="Genomic_DNA"/>
</dbReference>
<name>A0A222YG69_LEUME</name>
<dbReference type="SUPFAM" id="SSF52540">
    <property type="entry name" value="P-loop containing nucleoside triphosphate hydrolases"/>
    <property type="match status" value="1"/>
</dbReference>
<protein>
    <submittedName>
        <fullName evidence="5">ATP-binding cassette domain-containing protein</fullName>
    </submittedName>
</protein>
<dbReference type="RefSeq" id="WP_002815685.1">
    <property type="nucleotide sequence ID" value="NZ_AP017936.1"/>
</dbReference>
<keyword evidence="4 5" id="KW-0067">ATP-binding</keyword>
<dbReference type="Gene3D" id="3.40.50.300">
    <property type="entry name" value="P-loop containing nucleotide triphosphate hydrolases"/>
    <property type="match status" value="1"/>
</dbReference>
<keyword evidence="3" id="KW-0547">Nucleotide-binding</keyword>
<dbReference type="PANTHER" id="PTHR43166:SF4">
    <property type="entry name" value="PHOSPHONATES IMPORT ATP-BINDING PROTEIN PHNC"/>
    <property type="match status" value="1"/>
</dbReference>
<dbReference type="InterPro" id="IPR003439">
    <property type="entry name" value="ABC_transporter-like_ATP-bd"/>
</dbReference>
<evidence type="ECO:0000256" key="3">
    <source>
        <dbReference type="ARBA" id="ARBA00022741"/>
    </source>
</evidence>
<dbReference type="GO" id="GO:0016887">
    <property type="term" value="F:ATP hydrolysis activity"/>
    <property type="evidence" value="ECO:0007669"/>
    <property type="project" value="InterPro"/>
</dbReference>
<dbReference type="CDD" id="cd03262">
    <property type="entry name" value="ABC_HisP_GlnQ"/>
    <property type="match status" value="1"/>
</dbReference>
<dbReference type="GO" id="GO:0005524">
    <property type="term" value="F:ATP binding"/>
    <property type="evidence" value="ECO:0007669"/>
    <property type="project" value="UniProtKB-KW"/>
</dbReference>
<dbReference type="Pfam" id="PF00005">
    <property type="entry name" value="ABC_tran"/>
    <property type="match status" value="1"/>
</dbReference>
<accession>A0A222YG69</accession>
<dbReference type="PIRSF" id="PIRSF039085">
    <property type="entry name" value="ABC_ATPase_HisP"/>
    <property type="match status" value="1"/>
</dbReference>
<dbReference type="STRING" id="1245.ARA02_08665"/>
<evidence type="ECO:0000313" key="6">
    <source>
        <dbReference type="Proteomes" id="UP000469952"/>
    </source>
</evidence>
<dbReference type="SMART" id="SM00382">
    <property type="entry name" value="AAA"/>
    <property type="match status" value="1"/>
</dbReference>
<dbReference type="GO" id="GO:0015424">
    <property type="term" value="F:ABC-type amino acid transporter activity"/>
    <property type="evidence" value="ECO:0007669"/>
    <property type="project" value="InterPro"/>
</dbReference>
<dbReference type="OrthoDB" id="9804199at2"/>
<dbReference type="InterPro" id="IPR050086">
    <property type="entry name" value="MetN_ABC_transporter-like"/>
</dbReference>
<reference evidence="5 6" key="1">
    <citation type="submission" date="2019-10" db="EMBL/GenBank/DDBJ databases">
        <title>WGS of Leuconostoc mesenteroides.</title>
        <authorList>
            <person name="Melo Bolivar J."/>
            <person name="Marino-Ramirez L."/>
            <person name="Villamil Diaz L.M."/>
        </authorList>
    </citation>
    <scope>NUCLEOTIDE SEQUENCE [LARGE SCALE GENOMIC DNA]</scope>
    <source>
        <strain evidence="5 6">M11</strain>
    </source>
</reference>
<dbReference type="InterPro" id="IPR017871">
    <property type="entry name" value="ABC_transporter-like_CS"/>
</dbReference>
<evidence type="ECO:0000256" key="1">
    <source>
        <dbReference type="ARBA" id="ARBA00005417"/>
    </source>
</evidence>
<comment type="caution">
    <text evidence="5">The sequence shown here is derived from an EMBL/GenBank/DDBJ whole genome shotgun (WGS) entry which is preliminary data.</text>
</comment>
<dbReference type="PROSITE" id="PS50893">
    <property type="entry name" value="ABC_TRANSPORTER_2"/>
    <property type="match status" value="1"/>
</dbReference>
<comment type="similarity">
    <text evidence="1">Belongs to the ABC transporter superfamily.</text>
</comment>
<dbReference type="InterPro" id="IPR027417">
    <property type="entry name" value="P-loop_NTPase"/>
</dbReference>
<evidence type="ECO:0000313" key="5">
    <source>
        <dbReference type="EMBL" id="MQR26066.1"/>
    </source>
</evidence>
<dbReference type="InterPro" id="IPR003593">
    <property type="entry name" value="AAA+_ATPase"/>
</dbReference>
<sequence>MSMIEFKNVEKYYGKFHALKNINLKIDEGETVVLIGPSGSGKSTLIRAINGLEEIQEGKLLVNGFDLHDPKTDINRIRKNVGMVFQHFNLYNNKSTLENVMLAPRLVLKRSEDENKSTAMALLDKVGLADKAANMPSELSGGQKQRAAIARSLAMQPKALLFDEPTSALDPEMVGDVLDVMRDIAKDSSMTMLVVTHEMSFAKAVADRVIFMADGEILEDSTTEEFFNNPREPRAQQFLSQVDHK</sequence>
<dbReference type="PANTHER" id="PTHR43166">
    <property type="entry name" value="AMINO ACID IMPORT ATP-BINDING PROTEIN"/>
    <property type="match status" value="1"/>
</dbReference>
<gene>
    <name evidence="5" type="ORF">GFV13_01985</name>
</gene>
<keyword evidence="2" id="KW-0813">Transport</keyword>
<dbReference type="FunFam" id="3.40.50.300:FF:000020">
    <property type="entry name" value="Amino acid ABC transporter ATP-binding component"/>
    <property type="match status" value="1"/>
</dbReference>
<dbReference type="OMA" id="PREVFCL"/>
<dbReference type="InterPro" id="IPR030679">
    <property type="entry name" value="ABC_ATPase_HisP-typ"/>
</dbReference>
<proteinExistence type="inferred from homology"/>
<dbReference type="Proteomes" id="UP000469952">
    <property type="component" value="Unassembled WGS sequence"/>
</dbReference>
<dbReference type="GeneID" id="29577084"/>
<dbReference type="AlphaFoldDB" id="A0A222YG69"/>
<organism evidence="5 6">
    <name type="scientific">Leuconostoc mesenteroides</name>
    <dbReference type="NCBI Taxonomy" id="1245"/>
    <lineage>
        <taxon>Bacteria</taxon>
        <taxon>Bacillati</taxon>
        <taxon>Bacillota</taxon>
        <taxon>Bacilli</taxon>
        <taxon>Lactobacillales</taxon>
        <taxon>Lactobacillaceae</taxon>
        <taxon>Leuconostoc</taxon>
    </lineage>
</organism>
<evidence type="ECO:0000256" key="2">
    <source>
        <dbReference type="ARBA" id="ARBA00022448"/>
    </source>
</evidence>